<dbReference type="PANTHER" id="PTHR32208:SF68">
    <property type="entry name" value="GALACTOSE OXIDASE"/>
    <property type="match status" value="1"/>
</dbReference>
<name>A0ABW2HU80_9ACTN</name>
<feature type="domain" description="F5/8 type C" evidence="3">
    <location>
        <begin position="190"/>
        <end position="347"/>
    </location>
</feature>
<dbReference type="Pfam" id="PF00754">
    <property type="entry name" value="F5_F8_type_C"/>
    <property type="match status" value="3"/>
</dbReference>
<dbReference type="SUPFAM" id="SSF49785">
    <property type="entry name" value="Galactose-binding domain-like"/>
    <property type="match status" value="3"/>
</dbReference>
<dbReference type="InterPro" id="IPR013783">
    <property type="entry name" value="Ig-like_fold"/>
</dbReference>
<organism evidence="4 5">
    <name type="scientific">Paractinoplanes rhizophilus</name>
    <dbReference type="NCBI Taxonomy" id="1416877"/>
    <lineage>
        <taxon>Bacteria</taxon>
        <taxon>Bacillati</taxon>
        <taxon>Actinomycetota</taxon>
        <taxon>Actinomycetes</taxon>
        <taxon>Micromonosporales</taxon>
        <taxon>Micromonosporaceae</taxon>
        <taxon>Paractinoplanes</taxon>
    </lineage>
</organism>
<dbReference type="PANTHER" id="PTHR32208">
    <property type="entry name" value="SECRETED PROTEIN-RELATED"/>
    <property type="match status" value="1"/>
</dbReference>
<dbReference type="InterPro" id="IPR000421">
    <property type="entry name" value="FA58C"/>
</dbReference>
<dbReference type="InterPro" id="IPR037293">
    <property type="entry name" value="Gal_Oxidase_central_sf"/>
</dbReference>
<dbReference type="InterPro" id="IPR011043">
    <property type="entry name" value="Gal_Oxase/kelch_b-propeller"/>
</dbReference>
<dbReference type="PROSITE" id="PS50022">
    <property type="entry name" value="FA58C_3"/>
    <property type="match status" value="3"/>
</dbReference>
<reference evidence="5" key="1">
    <citation type="journal article" date="2019" name="Int. J. Syst. Evol. Microbiol.">
        <title>The Global Catalogue of Microorganisms (GCM) 10K type strain sequencing project: providing services to taxonomists for standard genome sequencing and annotation.</title>
        <authorList>
            <consortium name="The Broad Institute Genomics Platform"/>
            <consortium name="The Broad Institute Genome Sequencing Center for Infectious Disease"/>
            <person name="Wu L."/>
            <person name="Ma J."/>
        </authorList>
    </citation>
    <scope>NUCLEOTIDE SEQUENCE [LARGE SCALE GENOMIC DNA]</scope>
    <source>
        <strain evidence="5">XZYJT-10</strain>
    </source>
</reference>
<evidence type="ECO:0000256" key="1">
    <source>
        <dbReference type="ARBA" id="ARBA00022729"/>
    </source>
</evidence>
<proteinExistence type="predicted"/>
<gene>
    <name evidence="4" type="ORF">ACFQS1_22030</name>
</gene>
<feature type="domain" description="F5/8 type C" evidence="3">
    <location>
        <begin position="348"/>
        <end position="495"/>
    </location>
</feature>
<dbReference type="InterPro" id="IPR006652">
    <property type="entry name" value="Kelch_1"/>
</dbReference>
<evidence type="ECO:0000256" key="2">
    <source>
        <dbReference type="SAM" id="MobiDB-lite"/>
    </source>
</evidence>
<feature type="domain" description="F5/8 type C" evidence="3">
    <location>
        <begin position="55"/>
        <end position="177"/>
    </location>
</feature>
<sequence length="985" mass="103046">MHLRGHHWSRAAATAVLCVLTGTAVVLHQQQSGSAEAPPTGAADGPHAGHIRPEAEAVPVAVTTAAPLPRTGWTATDPTAQSPASNVLDNDPDTSWKSAAGLPRTITIDTRNRIALSGLTYRPSAGANGRIGQYSVQISDNGTTWSANVATGTFADDEVVKTITVSTVVTRFVRLTAIGEAGGRVNWVSAAEINLLGGTDPALPRTGWTVTADSQETAKQPAAAINAIDGNTKSFWHSAWSSNPPKPLPHWITIDMHKINLVSGLSYLPRQDTSPNGMIGKYRVETSVNNTVWSPVVATGSFSSTKRTAQSVTFAPQIARHVRLTALTEAGNRGPWTSAAEINVLGRANPTLSRTGWTISADSQETKNEDGRAIRAIDGPYATFYHSQYTPAPAKPLPHMLTINMGKVQAVGGMWMMPRPSASKNGRIGTYKIQTSLDGATWTTRIGDGKFADSAALQTVVFPPVDAKYVRLIATSEAGNRGPWTSVAELDVLGASGSVAPKRGMWSAPVGFPLVPVAAALLPNGKVLTWSAYKPDAFSNADPSVHTLTMTATYDPATGVVTQREVTETGHDMFCPGISVLPDGRVVVTGGNTNKKTSIYDPATDAWTAGADMTVGRGYQSSVTLGNGQIFTIGGSWSGPVGGTDGVGHKGGEVWSAGSGWRALPGADVTPMLTADANQLGDYRKDNHAWLFAWSGNKVLQAGPSKKMNWYSVDGDGSTESAGTRGGDDAMNGSAVMYDTGKILTLGGAPSYEQSEATADARVITINADRTVSSRAVGSMANTRSFQNSVVLPDGKVLVVGGENFAVPFSDNTAVLSAELWDPVSEQFTTMASMAVPRNYHSIALLLPDGRVFSAGGGLCGPGCAANHFDGQTFTPPYLLNADGTAASRPSITSISDATVANGGKVTVTTDRAVTAFSIVRMGTATHTVDTDQRRLSLAPSTGNDGAYTLTIPADNGVAIPGNWMLFALDAKGVPSVAKIIHIGE</sequence>
<feature type="compositionally biased region" description="Polar residues" evidence="2">
    <location>
        <begin position="73"/>
        <end position="97"/>
    </location>
</feature>
<dbReference type="Gene3D" id="2.130.10.80">
    <property type="entry name" value="Galactose oxidase/kelch, beta-propeller"/>
    <property type="match status" value="1"/>
</dbReference>
<dbReference type="InterPro" id="IPR008979">
    <property type="entry name" value="Galactose-bd-like_sf"/>
</dbReference>
<dbReference type="InterPro" id="IPR014756">
    <property type="entry name" value="Ig_E-set"/>
</dbReference>
<dbReference type="Pfam" id="PF07250">
    <property type="entry name" value="Glyoxal_oxid_N"/>
    <property type="match status" value="1"/>
</dbReference>
<dbReference type="RefSeq" id="WP_378971300.1">
    <property type="nucleotide sequence ID" value="NZ_JBHTBJ010000016.1"/>
</dbReference>
<dbReference type="CDD" id="cd02851">
    <property type="entry name" value="E_set_GO_C"/>
    <property type="match status" value="1"/>
</dbReference>
<dbReference type="SUPFAM" id="SSF81296">
    <property type="entry name" value="E set domains"/>
    <property type="match status" value="1"/>
</dbReference>
<dbReference type="Pfam" id="PF09118">
    <property type="entry name" value="GO-like_E_set"/>
    <property type="match status" value="1"/>
</dbReference>
<feature type="region of interest" description="Disordered" evidence="2">
    <location>
        <begin position="68"/>
        <end position="98"/>
    </location>
</feature>
<keyword evidence="5" id="KW-1185">Reference proteome</keyword>
<dbReference type="SMART" id="SM00612">
    <property type="entry name" value="Kelch"/>
    <property type="match status" value="2"/>
</dbReference>
<dbReference type="InterPro" id="IPR009880">
    <property type="entry name" value="Glyoxal_oxidase_N"/>
</dbReference>
<keyword evidence="1" id="KW-0732">Signal</keyword>
<feature type="region of interest" description="Disordered" evidence="2">
    <location>
        <begin position="30"/>
        <end position="50"/>
    </location>
</feature>
<evidence type="ECO:0000313" key="5">
    <source>
        <dbReference type="Proteomes" id="UP001596548"/>
    </source>
</evidence>
<dbReference type="SUPFAM" id="SSF50965">
    <property type="entry name" value="Galactose oxidase, central domain"/>
    <property type="match status" value="1"/>
</dbReference>
<comment type="caution">
    <text evidence="4">The sequence shown here is derived from an EMBL/GenBank/DDBJ whole genome shotgun (WGS) entry which is preliminary data.</text>
</comment>
<dbReference type="Proteomes" id="UP001596548">
    <property type="component" value="Unassembled WGS sequence"/>
</dbReference>
<dbReference type="SMART" id="SM00231">
    <property type="entry name" value="FA58C"/>
    <property type="match status" value="2"/>
</dbReference>
<protein>
    <submittedName>
        <fullName evidence="4">Discoidin domain-containing protein</fullName>
    </submittedName>
</protein>
<dbReference type="InterPro" id="IPR015202">
    <property type="entry name" value="GO-like_E_set"/>
</dbReference>
<accession>A0ABW2HU80</accession>
<dbReference type="EMBL" id="JBHTBJ010000016">
    <property type="protein sequence ID" value="MFC7276678.1"/>
    <property type="molecule type" value="Genomic_DNA"/>
</dbReference>
<evidence type="ECO:0000313" key="4">
    <source>
        <dbReference type="EMBL" id="MFC7276678.1"/>
    </source>
</evidence>
<dbReference type="Gene3D" id="2.60.120.260">
    <property type="entry name" value="Galactose-binding domain-like"/>
    <property type="match status" value="3"/>
</dbReference>
<evidence type="ECO:0000259" key="3">
    <source>
        <dbReference type="PROSITE" id="PS50022"/>
    </source>
</evidence>
<dbReference type="Gene3D" id="2.60.40.10">
    <property type="entry name" value="Immunoglobulins"/>
    <property type="match status" value="1"/>
</dbReference>